<dbReference type="InterPro" id="IPR036769">
    <property type="entry name" value="Ribosomal_uL11_C_sf"/>
</dbReference>
<keyword evidence="4" id="KW-0689">Ribosomal protein</keyword>
<dbReference type="InterPro" id="IPR000911">
    <property type="entry name" value="Ribosomal_uL11"/>
</dbReference>
<evidence type="ECO:0000259" key="6">
    <source>
        <dbReference type="Pfam" id="PF00298"/>
    </source>
</evidence>
<comment type="similarity">
    <text evidence="1">Belongs to the universal ribosomal protein uL11 family.</text>
</comment>
<dbReference type="InterPro" id="IPR020784">
    <property type="entry name" value="Ribosomal_uL11_N"/>
</dbReference>
<sequence length="147" mass="15456">MSKKTKKGKKVENLVKLQIPAGQANPSPPVGPALGQAGLNIMEFCNAFNSQTANSEPGVLIPVVISVYSDKSYTFVTKSPPASTLLKKAAGVNKGSGTPNTEKVGTVTKKQIEEIVEIKNQDLNAVDNEAAFKIIAGTARSMGLDVE</sequence>
<accession>A0A381T039</accession>
<evidence type="ECO:0000256" key="2">
    <source>
        <dbReference type="ARBA" id="ARBA00022730"/>
    </source>
</evidence>
<feature type="domain" description="Large ribosomal subunit protein uL11 N-terminal" evidence="7">
    <location>
        <begin position="15"/>
        <end position="73"/>
    </location>
</feature>
<keyword evidence="3" id="KW-0694">RNA-binding</keyword>
<dbReference type="SUPFAM" id="SSF46906">
    <property type="entry name" value="Ribosomal protein L11, C-terminal domain"/>
    <property type="match status" value="1"/>
</dbReference>
<protein>
    <recommendedName>
        <fullName evidence="9">50S ribosomal protein L11</fullName>
    </recommendedName>
</protein>
<evidence type="ECO:0000256" key="3">
    <source>
        <dbReference type="ARBA" id="ARBA00022884"/>
    </source>
</evidence>
<dbReference type="InterPro" id="IPR020785">
    <property type="entry name" value="Ribosomal_uL11_CS"/>
</dbReference>
<dbReference type="Gene3D" id="1.10.10.250">
    <property type="entry name" value="Ribosomal protein L11, C-terminal domain"/>
    <property type="match status" value="1"/>
</dbReference>
<dbReference type="SUPFAM" id="SSF54747">
    <property type="entry name" value="Ribosomal L11/L12e N-terminal domain"/>
    <property type="match status" value="1"/>
</dbReference>
<dbReference type="CDD" id="cd00349">
    <property type="entry name" value="Ribosomal_L11"/>
    <property type="match status" value="1"/>
</dbReference>
<evidence type="ECO:0000256" key="4">
    <source>
        <dbReference type="ARBA" id="ARBA00022980"/>
    </source>
</evidence>
<feature type="domain" description="Large ribosomal subunit protein uL11 C-terminal" evidence="6">
    <location>
        <begin position="78"/>
        <end position="146"/>
    </location>
</feature>
<reference evidence="8" key="1">
    <citation type="submission" date="2018-05" db="EMBL/GenBank/DDBJ databases">
        <authorList>
            <person name="Lanie J.A."/>
            <person name="Ng W.-L."/>
            <person name="Kazmierczak K.M."/>
            <person name="Andrzejewski T.M."/>
            <person name="Davidsen T.M."/>
            <person name="Wayne K.J."/>
            <person name="Tettelin H."/>
            <person name="Glass J.I."/>
            <person name="Rusch D."/>
            <person name="Podicherti R."/>
            <person name="Tsui H.-C.T."/>
            <person name="Winkler M.E."/>
        </authorList>
    </citation>
    <scope>NUCLEOTIDE SEQUENCE</scope>
</reference>
<dbReference type="Pfam" id="PF00298">
    <property type="entry name" value="Ribosomal_L11"/>
    <property type="match status" value="1"/>
</dbReference>
<keyword evidence="5" id="KW-0687">Ribonucleoprotein</keyword>
<evidence type="ECO:0000259" key="7">
    <source>
        <dbReference type="Pfam" id="PF03946"/>
    </source>
</evidence>
<dbReference type="GO" id="GO:0006412">
    <property type="term" value="P:translation"/>
    <property type="evidence" value="ECO:0007669"/>
    <property type="project" value="InterPro"/>
</dbReference>
<dbReference type="Gene3D" id="3.30.1550.10">
    <property type="entry name" value="Ribosomal protein L11/L12, N-terminal domain"/>
    <property type="match status" value="1"/>
</dbReference>
<dbReference type="InterPro" id="IPR036796">
    <property type="entry name" value="Ribosomal_uL11_N_sf"/>
</dbReference>
<dbReference type="PROSITE" id="PS00359">
    <property type="entry name" value="RIBOSOMAL_L11"/>
    <property type="match status" value="1"/>
</dbReference>
<gene>
    <name evidence="8" type="ORF">METZ01_LOCUS62459</name>
</gene>
<dbReference type="InterPro" id="IPR006519">
    <property type="entry name" value="Ribosomal_uL11_bac-typ"/>
</dbReference>
<name>A0A381T039_9ZZZZ</name>
<dbReference type="PANTHER" id="PTHR11661">
    <property type="entry name" value="60S RIBOSOMAL PROTEIN L12"/>
    <property type="match status" value="1"/>
</dbReference>
<dbReference type="EMBL" id="UINC01003832">
    <property type="protein sequence ID" value="SVA09605.1"/>
    <property type="molecule type" value="Genomic_DNA"/>
</dbReference>
<proteinExistence type="inferred from homology"/>
<evidence type="ECO:0000256" key="1">
    <source>
        <dbReference type="ARBA" id="ARBA00010537"/>
    </source>
</evidence>
<dbReference type="GO" id="GO:0022625">
    <property type="term" value="C:cytosolic large ribosomal subunit"/>
    <property type="evidence" value="ECO:0007669"/>
    <property type="project" value="TreeGrafter"/>
</dbReference>
<dbReference type="GO" id="GO:0070180">
    <property type="term" value="F:large ribosomal subunit rRNA binding"/>
    <property type="evidence" value="ECO:0007669"/>
    <property type="project" value="TreeGrafter"/>
</dbReference>
<evidence type="ECO:0008006" key="9">
    <source>
        <dbReference type="Google" id="ProtNLM"/>
    </source>
</evidence>
<dbReference type="PANTHER" id="PTHR11661:SF1">
    <property type="entry name" value="LARGE RIBOSOMAL SUBUNIT PROTEIN UL11M"/>
    <property type="match status" value="1"/>
</dbReference>
<dbReference type="FunFam" id="1.10.10.250:FF:000001">
    <property type="entry name" value="50S ribosomal protein L11"/>
    <property type="match status" value="1"/>
</dbReference>
<dbReference type="Pfam" id="PF03946">
    <property type="entry name" value="Ribosomal_L11_N"/>
    <property type="match status" value="1"/>
</dbReference>
<dbReference type="GO" id="GO:0003735">
    <property type="term" value="F:structural constituent of ribosome"/>
    <property type="evidence" value="ECO:0007669"/>
    <property type="project" value="InterPro"/>
</dbReference>
<keyword evidence="2" id="KW-0699">rRNA-binding</keyword>
<organism evidence="8">
    <name type="scientific">marine metagenome</name>
    <dbReference type="NCBI Taxonomy" id="408172"/>
    <lineage>
        <taxon>unclassified sequences</taxon>
        <taxon>metagenomes</taxon>
        <taxon>ecological metagenomes</taxon>
    </lineage>
</organism>
<dbReference type="HAMAP" id="MF_00736">
    <property type="entry name" value="Ribosomal_uL11"/>
    <property type="match status" value="1"/>
</dbReference>
<evidence type="ECO:0000313" key="8">
    <source>
        <dbReference type="EMBL" id="SVA09605.1"/>
    </source>
</evidence>
<evidence type="ECO:0000256" key="5">
    <source>
        <dbReference type="ARBA" id="ARBA00023274"/>
    </source>
</evidence>
<dbReference type="SMART" id="SM00649">
    <property type="entry name" value="RL11"/>
    <property type="match status" value="1"/>
</dbReference>
<dbReference type="AlphaFoldDB" id="A0A381T039"/>
<dbReference type="FunFam" id="3.30.1550.10:FF:000001">
    <property type="entry name" value="50S ribosomal protein L11"/>
    <property type="match status" value="1"/>
</dbReference>
<dbReference type="InterPro" id="IPR020783">
    <property type="entry name" value="Ribosomal_uL11_C"/>
</dbReference>
<dbReference type="NCBIfam" id="TIGR01632">
    <property type="entry name" value="L11_bact"/>
    <property type="match status" value="1"/>
</dbReference>